<dbReference type="Proteomes" id="UP000887576">
    <property type="component" value="Unplaced"/>
</dbReference>
<name>A0AC34Q6G7_9BILA</name>
<proteinExistence type="predicted"/>
<organism evidence="1 2">
    <name type="scientific">Panagrolaimus sp. JU765</name>
    <dbReference type="NCBI Taxonomy" id="591449"/>
    <lineage>
        <taxon>Eukaryota</taxon>
        <taxon>Metazoa</taxon>
        <taxon>Ecdysozoa</taxon>
        <taxon>Nematoda</taxon>
        <taxon>Chromadorea</taxon>
        <taxon>Rhabditida</taxon>
        <taxon>Tylenchina</taxon>
        <taxon>Panagrolaimomorpha</taxon>
        <taxon>Panagrolaimoidea</taxon>
        <taxon>Panagrolaimidae</taxon>
        <taxon>Panagrolaimus</taxon>
    </lineage>
</organism>
<protein>
    <submittedName>
        <fullName evidence="2">Uncharacterized protein</fullName>
    </submittedName>
</protein>
<accession>A0AC34Q6G7</accession>
<evidence type="ECO:0000313" key="2">
    <source>
        <dbReference type="WBParaSite" id="JU765_v2.g13423.t1"/>
    </source>
</evidence>
<reference evidence="2" key="1">
    <citation type="submission" date="2022-11" db="UniProtKB">
        <authorList>
            <consortium name="WormBaseParasite"/>
        </authorList>
    </citation>
    <scope>IDENTIFICATION</scope>
</reference>
<dbReference type="WBParaSite" id="JU765_v2.g13423.t1">
    <property type="protein sequence ID" value="JU765_v2.g13423.t1"/>
    <property type="gene ID" value="JU765_v2.g13423"/>
</dbReference>
<sequence>VPNPSPDYDLHAKEPVSVFGPGIAPGAENKNSVVSPGLERNGGKKTGSEIVSTEFETDDDLTTANLDQNPSTLLTTTTVHPKTEKHVSKDSVKKDYVDYDSDVTIPTNLQDLLANLPENINADNLQKMFRDSVDDRRALLQGFDMLINKMTKDEKTPGTSMPKPPETQKPVLKKSSGRMMPGDKIDTMHVTWESQRMARDLPISTDSKVPFGTPDPNGPPMIAGQLLIYDLDETPPNAVEEEAVREEQQRECAISRHGLMVLAMALGSVALACIFVIFVLSLKLRTKSKDSLLNSSFGSLPSISKSIPTNYSNVSVYRQPLTKNDSTICQRRPS</sequence>
<evidence type="ECO:0000313" key="1">
    <source>
        <dbReference type="Proteomes" id="UP000887576"/>
    </source>
</evidence>